<comment type="subcellular location">
    <subcellularLocation>
        <location evidence="1">Cytoplasm</location>
    </subcellularLocation>
</comment>
<evidence type="ECO:0000256" key="14">
    <source>
        <dbReference type="ARBA" id="ARBA00042842"/>
    </source>
</evidence>
<dbReference type="SMART" id="SM00530">
    <property type="entry name" value="HTH_XRE"/>
    <property type="match status" value="1"/>
</dbReference>
<dbReference type="PROSITE" id="PS50943">
    <property type="entry name" value="HTH_CROC1"/>
    <property type="match status" value="1"/>
</dbReference>
<evidence type="ECO:0000259" key="16">
    <source>
        <dbReference type="PROSITE" id="PS50943"/>
    </source>
</evidence>
<gene>
    <name evidence="17" type="ORF">SK629_0885</name>
</gene>
<name>A0A081PXF4_STRMT</name>
<organism evidence="17 18">
    <name type="scientific">Streptococcus mitis</name>
    <dbReference type="NCBI Taxonomy" id="28037"/>
    <lineage>
        <taxon>Bacteria</taxon>
        <taxon>Bacillati</taxon>
        <taxon>Bacillota</taxon>
        <taxon>Bacilli</taxon>
        <taxon>Lactobacillales</taxon>
        <taxon>Streptococcaceae</taxon>
        <taxon>Streptococcus</taxon>
        <taxon>Streptococcus mitis group</taxon>
    </lineage>
</organism>
<dbReference type="SUPFAM" id="SSF55205">
    <property type="entry name" value="EPT/RTPC-like"/>
    <property type="match status" value="1"/>
</dbReference>
<evidence type="ECO:0000256" key="7">
    <source>
        <dbReference type="ARBA" id="ARBA00022984"/>
    </source>
</evidence>
<keyword evidence="5" id="KW-0808">Transferase</keyword>
<dbReference type="GO" id="GO:0051301">
    <property type="term" value="P:cell division"/>
    <property type="evidence" value="ECO:0007669"/>
    <property type="project" value="UniProtKB-KW"/>
</dbReference>
<dbReference type="Pfam" id="PF00275">
    <property type="entry name" value="EPSP_synthase"/>
    <property type="match status" value="1"/>
</dbReference>
<evidence type="ECO:0000256" key="15">
    <source>
        <dbReference type="ARBA" id="ARBA00047527"/>
    </source>
</evidence>
<evidence type="ECO:0000256" key="4">
    <source>
        <dbReference type="ARBA" id="ARBA00022618"/>
    </source>
</evidence>
<dbReference type="SUPFAM" id="SSF47413">
    <property type="entry name" value="lambda repressor-like DNA-binding domains"/>
    <property type="match status" value="1"/>
</dbReference>
<dbReference type="RefSeq" id="WP_042900756.1">
    <property type="nucleotide sequence ID" value="NZ_JPFU01000012.1"/>
</dbReference>
<reference evidence="17 18" key="1">
    <citation type="submission" date="2014-05" db="EMBL/GenBank/DDBJ databases">
        <authorList>
            <person name="Daugherty S.C."/>
            <person name="Tallon L.J."/>
            <person name="Sadzewicz L."/>
            <person name="Kilian M."/>
            <person name="Tettelin H."/>
        </authorList>
    </citation>
    <scope>NUCLEOTIDE SEQUENCE [LARGE SCALE GENOMIC DNA]</scope>
    <source>
        <strain evidence="17 18">SK629</strain>
    </source>
</reference>
<dbReference type="AlphaFoldDB" id="A0A081PXF4"/>
<dbReference type="InterPro" id="IPR050068">
    <property type="entry name" value="MurA_subfamily"/>
</dbReference>
<evidence type="ECO:0000256" key="10">
    <source>
        <dbReference type="ARBA" id="ARBA00038367"/>
    </source>
</evidence>
<dbReference type="CDD" id="cd00093">
    <property type="entry name" value="HTH_XRE"/>
    <property type="match status" value="1"/>
</dbReference>
<evidence type="ECO:0000256" key="9">
    <source>
        <dbReference type="ARBA" id="ARBA00023316"/>
    </source>
</evidence>
<comment type="caution">
    <text evidence="17">The sequence shown here is derived from an EMBL/GenBank/DDBJ whole genome shotgun (WGS) entry which is preliminary data.</text>
</comment>
<dbReference type="InterPro" id="IPR010982">
    <property type="entry name" value="Lambda_DNA-bd_dom_sf"/>
</dbReference>
<dbReference type="GO" id="GO:0008760">
    <property type="term" value="F:UDP-N-acetylglucosamine 1-carboxyvinyltransferase activity"/>
    <property type="evidence" value="ECO:0007669"/>
    <property type="project" value="UniProtKB-EC"/>
</dbReference>
<keyword evidence="4" id="KW-0132">Cell division</keyword>
<keyword evidence="3" id="KW-0963">Cytoplasm</keyword>
<dbReference type="PANTHER" id="PTHR43783:SF1">
    <property type="entry name" value="UDP-N-ACETYLGLUCOSAMINE 1-CARBOXYVINYLTRANSFERASE"/>
    <property type="match status" value="1"/>
</dbReference>
<evidence type="ECO:0000256" key="2">
    <source>
        <dbReference type="ARBA" id="ARBA00004752"/>
    </source>
</evidence>
<dbReference type="PANTHER" id="PTHR43783">
    <property type="entry name" value="UDP-N-ACETYLGLUCOSAMINE 1-CARBOXYVINYLTRANSFERASE"/>
    <property type="match status" value="1"/>
</dbReference>
<dbReference type="InterPro" id="IPR001986">
    <property type="entry name" value="Enolpyruvate_Tfrase_dom"/>
</dbReference>
<evidence type="ECO:0000256" key="13">
    <source>
        <dbReference type="ARBA" id="ARBA00042443"/>
    </source>
</evidence>
<dbReference type="GO" id="GO:0009252">
    <property type="term" value="P:peptidoglycan biosynthetic process"/>
    <property type="evidence" value="ECO:0007669"/>
    <property type="project" value="UniProtKB-KW"/>
</dbReference>
<evidence type="ECO:0000256" key="12">
    <source>
        <dbReference type="ARBA" id="ARBA00039754"/>
    </source>
</evidence>
<keyword evidence="9" id="KW-0961">Cell wall biogenesis/degradation</keyword>
<dbReference type="Gene3D" id="1.10.260.40">
    <property type="entry name" value="lambda repressor-like DNA-binding domains"/>
    <property type="match status" value="1"/>
</dbReference>
<dbReference type="InterPro" id="IPR001387">
    <property type="entry name" value="Cro/C1-type_HTH"/>
</dbReference>
<dbReference type="GO" id="GO:0003677">
    <property type="term" value="F:DNA binding"/>
    <property type="evidence" value="ECO:0007669"/>
    <property type="project" value="InterPro"/>
</dbReference>
<evidence type="ECO:0000313" key="18">
    <source>
        <dbReference type="Proteomes" id="UP000028090"/>
    </source>
</evidence>
<evidence type="ECO:0000256" key="6">
    <source>
        <dbReference type="ARBA" id="ARBA00022960"/>
    </source>
</evidence>
<accession>A0A081PXF4</accession>
<comment type="similarity">
    <text evidence="10">Belongs to the EPSP synthase family. MurA subfamily.</text>
</comment>
<dbReference type="OrthoDB" id="9805856at2"/>
<dbReference type="Pfam" id="PF01381">
    <property type="entry name" value="HTH_3"/>
    <property type="match status" value="1"/>
</dbReference>
<keyword evidence="7" id="KW-0573">Peptidoglycan synthesis</keyword>
<dbReference type="EC" id="2.5.1.7" evidence="11"/>
<dbReference type="GO" id="GO:0008360">
    <property type="term" value="P:regulation of cell shape"/>
    <property type="evidence" value="ECO:0007669"/>
    <property type="project" value="UniProtKB-KW"/>
</dbReference>
<keyword evidence="8" id="KW-0131">Cell cycle</keyword>
<evidence type="ECO:0000256" key="3">
    <source>
        <dbReference type="ARBA" id="ARBA00022490"/>
    </source>
</evidence>
<feature type="domain" description="HTH cro/C1-type" evidence="16">
    <location>
        <begin position="6"/>
        <end position="60"/>
    </location>
</feature>
<protein>
    <recommendedName>
        <fullName evidence="12">UDP-N-acetylglucosamine 1-carboxyvinyltransferase</fullName>
        <ecNumber evidence="11">2.5.1.7</ecNumber>
    </recommendedName>
    <alternativeName>
        <fullName evidence="13">Enoylpyruvate transferase</fullName>
    </alternativeName>
    <alternativeName>
        <fullName evidence="14">UDP-N-acetylglucosamine enolpyruvyl transferase</fullName>
    </alternativeName>
</protein>
<evidence type="ECO:0000256" key="1">
    <source>
        <dbReference type="ARBA" id="ARBA00004496"/>
    </source>
</evidence>
<dbReference type="EMBL" id="JPFU01000012">
    <property type="protein sequence ID" value="KEQ35377.1"/>
    <property type="molecule type" value="Genomic_DNA"/>
</dbReference>
<dbReference type="InterPro" id="IPR036968">
    <property type="entry name" value="Enolpyruvate_Tfrase_sf"/>
</dbReference>
<keyword evidence="6" id="KW-0133">Cell shape</keyword>
<dbReference type="PATRIC" id="fig|28037.95.peg.821"/>
<evidence type="ECO:0000256" key="5">
    <source>
        <dbReference type="ARBA" id="ARBA00022679"/>
    </source>
</evidence>
<dbReference type="Gene3D" id="3.65.10.10">
    <property type="entry name" value="Enolpyruvate transferase domain"/>
    <property type="match status" value="2"/>
</dbReference>
<comment type="pathway">
    <text evidence="2">Cell wall biogenesis; peptidoglycan biosynthesis.</text>
</comment>
<dbReference type="GO" id="GO:0071555">
    <property type="term" value="P:cell wall organization"/>
    <property type="evidence" value="ECO:0007669"/>
    <property type="project" value="UniProtKB-KW"/>
</dbReference>
<comment type="catalytic activity">
    <reaction evidence="15">
        <text>phosphoenolpyruvate + UDP-N-acetyl-alpha-D-glucosamine = UDP-N-acetyl-3-O-(1-carboxyvinyl)-alpha-D-glucosamine + phosphate</text>
        <dbReference type="Rhea" id="RHEA:18681"/>
        <dbReference type="ChEBI" id="CHEBI:43474"/>
        <dbReference type="ChEBI" id="CHEBI:57705"/>
        <dbReference type="ChEBI" id="CHEBI:58702"/>
        <dbReference type="ChEBI" id="CHEBI:68483"/>
        <dbReference type="EC" id="2.5.1.7"/>
    </reaction>
</comment>
<evidence type="ECO:0000256" key="11">
    <source>
        <dbReference type="ARBA" id="ARBA00039108"/>
    </source>
</evidence>
<dbReference type="InterPro" id="IPR013792">
    <property type="entry name" value="RNA3'P_cycl/enolpyr_Trfase_a/b"/>
</dbReference>
<sequence>MIGDFLKQRRLAMGFTQEFVANQLKLSRQAISNWENDSRDINVRDLIAYAKLLEISFEDLEVSLNQPSALTKESISKISDGVVPKHFNLKLQRQEQTEATSTQKLHVKIEGDKVIGVHILLSCLFLNKNKLIIRNCPTAFDFLNILYEFGKNEWSDSFTYEDTIEVSSKRMPTDITSLNKISRASIGTITALTYRYHHLLFAFPGGDDFCFRPIDLHLDILSTVASYTYQEENKIFYSEKNDLLNKNITLNCYADGSKSVGAFFNAISLAYVYPNEIRINGLSPDPTVSYLITLLESSTNRTVQYLTSDKIVISKVDSIEIKDAEITLPPDMSMLVSYVLLFWDELENIIFDNVFIRDIPQSYIDLFTKLGLNIIEDKHTIQFKKASQIESEYFEFLRLGAAPFITSDLGPILSEFLAFHNISSILFDEVFIQRINHIAELHKLGIRIKVLSNGALKTQDKLSDIDTNLKMYHLNDTCAGMAILMGIIQVHLDKVMLSNFDTVLHGFGNIQKVLCSLGYKGEIYG</sequence>
<evidence type="ECO:0000256" key="8">
    <source>
        <dbReference type="ARBA" id="ARBA00023306"/>
    </source>
</evidence>
<dbReference type="GO" id="GO:0005737">
    <property type="term" value="C:cytoplasm"/>
    <property type="evidence" value="ECO:0007669"/>
    <property type="project" value="UniProtKB-SubCell"/>
</dbReference>
<proteinExistence type="inferred from homology"/>
<dbReference type="Proteomes" id="UP000028090">
    <property type="component" value="Unassembled WGS sequence"/>
</dbReference>
<evidence type="ECO:0000313" key="17">
    <source>
        <dbReference type="EMBL" id="KEQ35377.1"/>
    </source>
</evidence>